<comment type="caution">
    <text evidence="9">The sequence shown here is derived from an EMBL/GenBank/DDBJ whole genome shotgun (WGS) entry which is preliminary data.</text>
</comment>
<feature type="domain" description="Inhibitor I9" evidence="8">
    <location>
        <begin position="81"/>
        <end position="158"/>
    </location>
</feature>
<accession>A0A9N9CLJ0</accession>
<dbReference type="SUPFAM" id="SSF52743">
    <property type="entry name" value="Subtilisin-like"/>
    <property type="match status" value="1"/>
</dbReference>
<dbReference type="Gene3D" id="3.40.50.200">
    <property type="entry name" value="Peptidase S8/S53 domain"/>
    <property type="match status" value="1"/>
</dbReference>
<feature type="active site" description="Charge relay system" evidence="5">
    <location>
        <position position="204"/>
    </location>
</feature>
<dbReference type="Pfam" id="PF05922">
    <property type="entry name" value="Inhibitor_I9"/>
    <property type="match status" value="1"/>
</dbReference>
<dbReference type="Gene3D" id="3.30.70.80">
    <property type="entry name" value="Peptidase S8 propeptide/proteinase inhibitor I9"/>
    <property type="match status" value="1"/>
</dbReference>
<dbReference type="InterPro" id="IPR037045">
    <property type="entry name" value="S8pro/Inhibitor_I9_sf"/>
</dbReference>
<evidence type="ECO:0000256" key="3">
    <source>
        <dbReference type="ARBA" id="ARBA00022801"/>
    </source>
</evidence>
<evidence type="ECO:0000256" key="1">
    <source>
        <dbReference type="ARBA" id="ARBA00011073"/>
    </source>
</evidence>
<dbReference type="GO" id="GO:0006508">
    <property type="term" value="P:proteolysis"/>
    <property type="evidence" value="ECO:0007669"/>
    <property type="project" value="UniProtKB-KW"/>
</dbReference>
<dbReference type="InterPro" id="IPR010259">
    <property type="entry name" value="S8pro/Inhibitor_I9"/>
</dbReference>
<dbReference type="OrthoDB" id="206201at2759"/>
<evidence type="ECO:0000259" key="8">
    <source>
        <dbReference type="Pfam" id="PF05922"/>
    </source>
</evidence>
<dbReference type="CDD" id="cd04077">
    <property type="entry name" value="Peptidases_S8_PCSK9_ProteinaseK_like"/>
    <property type="match status" value="1"/>
</dbReference>
<dbReference type="InterPro" id="IPR023828">
    <property type="entry name" value="Peptidase_S8_Ser-AS"/>
</dbReference>
<evidence type="ECO:0000256" key="6">
    <source>
        <dbReference type="RuleBase" id="RU003355"/>
    </source>
</evidence>
<dbReference type="InterPro" id="IPR022398">
    <property type="entry name" value="Peptidase_S8_His-AS"/>
</dbReference>
<dbReference type="GO" id="GO:0005615">
    <property type="term" value="C:extracellular space"/>
    <property type="evidence" value="ECO:0007669"/>
    <property type="project" value="TreeGrafter"/>
</dbReference>
<dbReference type="InterPro" id="IPR023827">
    <property type="entry name" value="Peptidase_S8_Asp-AS"/>
</dbReference>
<dbReference type="PROSITE" id="PS00136">
    <property type="entry name" value="SUBTILASE_ASP"/>
    <property type="match status" value="1"/>
</dbReference>
<dbReference type="Pfam" id="PF00082">
    <property type="entry name" value="Peptidase_S8"/>
    <property type="match status" value="1"/>
</dbReference>
<dbReference type="InterPro" id="IPR034193">
    <property type="entry name" value="PCSK9_ProteinaseK-like"/>
</dbReference>
<keyword evidence="2 5" id="KW-0645">Protease</keyword>
<sequence length="468" mass="51198">VNFSVCSTLVFTLELNYERSYQKKSDALDIGIIVMKNLNELILIITLFVSAIFAAPYSSDEHEGTIAPLLSSQSTDAIPEQYIVVFKEHVDPAVVEGHLARVNNLILKKMAHAHENYGIRQSFGIGKLKGYSGRFSYDILNFIRHLNEVEYVEQDQYVFAIDTQEHAPWGISRISHRYDWDEDHRHTYHFEYDTGEGVTVYVIDTGVRIDHVEFEGRASWGKTTSSGDPTEFDGDGHGTHVAGIIAGKHVGVAKDAKIVAVKVLDSNGRGTWSDVLLGIEFAVVKHNEQVEDQNSNFTGSVINMSLGGGYSKIINVATNEANDAGISVVVAAGNERADACNSSPASAEGATTVGATTISDDFAWFSNYGPCVDVFAPGVDIKSSWNSLPTSYISLSGTSMASPHVAGLSAYFLSLYPRSSPEFIKKLIVKWATPDALLDVPESSVNLLAYNHVCHHDECSDLRFGYQG</sequence>
<dbReference type="Proteomes" id="UP000789342">
    <property type="component" value="Unassembled WGS sequence"/>
</dbReference>
<dbReference type="EMBL" id="CAJVPV010006404">
    <property type="protein sequence ID" value="CAG8604555.1"/>
    <property type="molecule type" value="Genomic_DNA"/>
</dbReference>
<feature type="active site" description="Charge relay system" evidence="5">
    <location>
        <position position="237"/>
    </location>
</feature>
<dbReference type="InterPro" id="IPR015500">
    <property type="entry name" value="Peptidase_S8_subtilisin-rel"/>
</dbReference>
<dbReference type="PANTHER" id="PTHR43806:SF11">
    <property type="entry name" value="CEREVISIN-RELATED"/>
    <property type="match status" value="1"/>
</dbReference>
<feature type="domain" description="Peptidase S8/S53" evidence="7">
    <location>
        <begin position="195"/>
        <end position="433"/>
    </location>
</feature>
<feature type="active site" description="Charge relay system" evidence="5">
    <location>
        <position position="399"/>
    </location>
</feature>
<dbReference type="PROSITE" id="PS00138">
    <property type="entry name" value="SUBTILASE_SER"/>
    <property type="match status" value="1"/>
</dbReference>
<dbReference type="FunFam" id="3.40.50.200:FF:000007">
    <property type="entry name" value="Subtilisin-like serine protease"/>
    <property type="match status" value="1"/>
</dbReference>
<name>A0A9N9CLJ0_9GLOM</name>
<evidence type="ECO:0000313" key="10">
    <source>
        <dbReference type="Proteomes" id="UP000789342"/>
    </source>
</evidence>
<dbReference type="PROSITE" id="PS51892">
    <property type="entry name" value="SUBTILASE"/>
    <property type="match status" value="1"/>
</dbReference>
<evidence type="ECO:0000259" key="7">
    <source>
        <dbReference type="Pfam" id="PF00082"/>
    </source>
</evidence>
<dbReference type="PRINTS" id="PR00723">
    <property type="entry name" value="SUBTILISIN"/>
</dbReference>
<dbReference type="AlphaFoldDB" id="A0A9N9CLJ0"/>
<organism evidence="9 10">
    <name type="scientific">Acaulospora morrowiae</name>
    <dbReference type="NCBI Taxonomy" id="94023"/>
    <lineage>
        <taxon>Eukaryota</taxon>
        <taxon>Fungi</taxon>
        <taxon>Fungi incertae sedis</taxon>
        <taxon>Mucoromycota</taxon>
        <taxon>Glomeromycotina</taxon>
        <taxon>Glomeromycetes</taxon>
        <taxon>Diversisporales</taxon>
        <taxon>Acaulosporaceae</taxon>
        <taxon>Acaulospora</taxon>
    </lineage>
</organism>
<keyword evidence="10" id="KW-1185">Reference proteome</keyword>
<evidence type="ECO:0000313" key="9">
    <source>
        <dbReference type="EMBL" id="CAG8604555.1"/>
    </source>
</evidence>
<feature type="non-terminal residue" evidence="9">
    <location>
        <position position="468"/>
    </location>
</feature>
<gene>
    <name evidence="9" type="ORF">AMORRO_LOCUS7932</name>
</gene>
<dbReference type="InterPro" id="IPR050131">
    <property type="entry name" value="Peptidase_S8_subtilisin-like"/>
</dbReference>
<evidence type="ECO:0000256" key="4">
    <source>
        <dbReference type="ARBA" id="ARBA00022825"/>
    </source>
</evidence>
<evidence type="ECO:0000256" key="2">
    <source>
        <dbReference type="ARBA" id="ARBA00022670"/>
    </source>
</evidence>
<dbReference type="PANTHER" id="PTHR43806">
    <property type="entry name" value="PEPTIDASE S8"/>
    <property type="match status" value="1"/>
</dbReference>
<evidence type="ECO:0000256" key="5">
    <source>
        <dbReference type="PROSITE-ProRule" id="PRU01240"/>
    </source>
</evidence>
<dbReference type="InterPro" id="IPR036852">
    <property type="entry name" value="Peptidase_S8/S53_dom_sf"/>
</dbReference>
<dbReference type="GO" id="GO:0004252">
    <property type="term" value="F:serine-type endopeptidase activity"/>
    <property type="evidence" value="ECO:0007669"/>
    <property type="project" value="UniProtKB-UniRule"/>
</dbReference>
<reference evidence="9" key="1">
    <citation type="submission" date="2021-06" db="EMBL/GenBank/DDBJ databases">
        <authorList>
            <person name="Kallberg Y."/>
            <person name="Tangrot J."/>
            <person name="Rosling A."/>
        </authorList>
    </citation>
    <scope>NUCLEOTIDE SEQUENCE</scope>
    <source>
        <strain evidence="9">CL551</strain>
    </source>
</reference>
<protein>
    <submittedName>
        <fullName evidence="9">90_t:CDS:1</fullName>
    </submittedName>
</protein>
<keyword evidence="3 5" id="KW-0378">Hydrolase</keyword>
<keyword evidence="4 5" id="KW-0720">Serine protease</keyword>
<dbReference type="PROSITE" id="PS00137">
    <property type="entry name" value="SUBTILASE_HIS"/>
    <property type="match status" value="1"/>
</dbReference>
<comment type="similarity">
    <text evidence="1 5 6">Belongs to the peptidase S8 family.</text>
</comment>
<proteinExistence type="inferred from homology"/>
<dbReference type="InterPro" id="IPR000209">
    <property type="entry name" value="Peptidase_S8/S53_dom"/>
</dbReference>